<evidence type="ECO:0000256" key="9">
    <source>
        <dbReference type="ARBA" id="ARBA00023235"/>
    </source>
</evidence>
<evidence type="ECO:0000256" key="3">
    <source>
        <dbReference type="ARBA" id="ARBA00022723"/>
    </source>
</evidence>
<dbReference type="Proteomes" id="UP000297567">
    <property type="component" value="Unassembled WGS sequence"/>
</dbReference>
<dbReference type="InterPro" id="IPR002288">
    <property type="entry name" value="DNA_gyrase_B_C"/>
</dbReference>
<dbReference type="PROSITE" id="PS00177">
    <property type="entry name" value="TOPOISOMERASE_II"/>
    <property type="match status" value="1"/>
</dbReference>
<feature type="binding site" evidence="10">
    <location>
        <position position="503"/>
    </location>
    <ligand>
        <name>Mg(2+)</name>
        <dbReference type="ChEBI" id="CHEBI:18420"/>
        <label>2</label>
    </ligand>
</feature>
<dbReference type="Gene3D" id="3.30.230.10">
    <property type="match status" value="1"/>
</dbReference>
<dbReference type="InterPro" id="IPR020568">
    <property type="entry name" value="Ribosomal_Su5_D2-typ_SF"/>
</dbReference>
<dbReference type="InterPro" id="IPR014721">
    <property type="entry name" value="Ribsml_uS5_D2-typ_fold_subgr"/>
</dbReference>
<dbReference type="InterPro" id="IPR013506">
    <property type="entry name" value="Topo_IIA_bsu_dom2"/>
</dbReference>
<comment type="cofactor">
    <cofactor evidence="10">
        <name>Mg(2+)</name>
        <dbReference type="ChEBI" id="CHEBI:18420"/>
    </cofactor>
    <cofactor evidence="10">
        <name>Mn(2+)</name>
        <dbReference type="ChEBI" id="CHEBI:29035"/>
    </cofactor>
    <cofactor evidence="10">
        <name>Ca(2+)</name>
        <dbReference type="ChEBI" id="CHEBI:29108"/>
    </cofactor>
    <text evidence="10">Binds two Mg(2+) per subunit. The magnesium ions form salt bridges with both the protein and the DNA. Can also accept other divalent metal cations, such as Mn(2+) or Ca(2+).</text>
</comment>
<dbReference type="InterPro" id="IPR003594">
    <property type="entry name" value="HATPase_dom"/>
</dbReference>
<dbReference type="NCBIfam" id="NF004189">
    <property type="entry name" value="PRK05644.1"/>
    <property type="match status" value="1"/>
</dbReference>
<dbReference type="RefSeq" id="WP_135643369.1">
    <property type="nucleotide sequence ID" value="NZ_RQGH01000026.1"/>
</dbReference>
<dbReference type="FunFam" id="3.30.230.10:FF:000005">
    <property type="entry name" value="DNA gyrase subunit B"/>
    <property type="match status" value="1"/>
</dbReference>
<sequence length="639" mass="72032">MSNQTDQNAYSASKIKILEGLEAVRKRPGMYIGTQDESGLHKMVYEVVDNSVDEAMAGHCTEIDVRILPENIIEVRDNGRGIPTGIHPDKGKSTIEVVLTILHAGGKFENDAYKVSGGLHGVGVSVVNALSTYLEVEVHQDGKLHYQKYQAGVPIEDVKIIGETNHRGTVVRFKPDDTIFTTVDFSFDTLSARFREIAFLNKGLLIRIEDHRKEEIAKHEFKFDGGIVSFVEYITESKHPLHKVLHFVGEKENVWAEIALQYCDTYSENIFCFTNAINNNLGGTHLEGFRTALTRTLNDHLKKDQTLFKKQPNGLQGDDIKEGLCAVISIKIPQPQFNSQTKEKLVNAEVKGLMQTITGEGLNRYFEENPAIIKKILEKGILASKAREAARRARDLTRRKTVLEGGGLPGKLADCSEKDPEHCELFLVEGDSAGGSAKQGRDRNTQAILPLKGKILNVEKARLDKILSNEEIRTLITVMGTGIGDDEFNVDKLRYRKIIIMTDADVDGSHIRTLLLTFFFRYMKPVIERGSLYVAQPPLYLLKFGKEAVYVYSDREKDEILKSRPNDKVVIQRYKGLGEMNPEQLWDTTMDPKERVMLQVKLQDFVEAEDTFNILMGDEVSPRRRFIEANSYKVANLDL</sequence>
<dbReference type="SUPFAM" id="SSF54211">
    <property type="entry name" value="Ribosomal protein S5 domain 2-like"/>
    <property type="match status" value="1"/>
</dbReference>
<dbReference type="GO" id="GO:0046872">
    <property type="term" value="F:metal ion binding"/>
    <property type="evidence" value="ECO:0007669"/>
    <property type="project" value="UniProtKB-KW"/>
</dbReference>
<evidence type="ECO:0000256" key="2">
    <source>
        <dbReference type="ARBA" id="ARBA00010708"/>
    </source>
</evidence>
<keyword evidence="10" id="KW-0963">Cytoplasm</keyword>
<dbReference type="InterPro" id="IPR036890">
    <property type="entry name" value="HATPase_C_sf"/>
</dbReference>
<proteinExistence type="inferred from homology"/>
<dbReference type="PRINTS" id="PR01159">
    <property type="entry name" value="DNAGYRASEB"/>
</dbReference>
<dbReference type="GO" id="GO:0034335">
    <property type="term" value="F:DNA negative supercoiling activity"/>
    <property type="evidence" value="ECO:0007669"/>
    <property type="project" value="UniProtKB-ARBA"/>
</dbReference>
<dbReference type="Pfam" id="PF01751">
    <property type="entry name" value="Toprim"/>
    <property type="match status" value="1"/>
</dbReference>
<dbReference type="HAMAP" id="MF_01898">
    <property type="entry name" value="GyrB"/>
    <property type="match status" value="1"/>
</dbReference>
<dbReference type="GO" id="GO:0005694">
    <property type="term" value="C:chromosome"/>
    <property type="evidence" value="ECO:0007669"/>
    <property type="project" value="InterPro"/>
</dbReference>
<dbReference type="InterPro" id="IPR011557">
    <property type="entry name" value="GyrB"/>
</dbReference>
<keyword evidence="13" id="KW-1185">Reference proteome</keyword>
<keyword evidence="7 10" id="KW-0799">Topoisomerase</keyword>
<keyword evidence="8" id="KW-0238">DNA-binding</keyword>
<dbReference type="Gene3D" id="3.30.565.10">
    <property type="entry name" value="Histidine kinase-like ATPase, C-terminal domain"/>
    <property type="match status" value="1"/>
</dbReference>
<keyword evidence="9 10" id="KW-0413">Isomerase</keyword>
<dbReference type="FunFam" id="3.40.50.670:FF:000002">
    <property type="entry name" value="DNA gyrase subunit B"/>
    <property type="match status" value="1"/>
</dbReference>
<keyword evidence="3 10" id="KW-0479">Metal-binding</keyword>
<dbReference type="Pfam" id="PF02518">
    <property type="entry name" value="HATPase_c"/>
    <property type="match status" value="1"/>
</dbReference>
<dbReference type="CDD" id="cd03366">
    <property type="entry name" value="TOPRIM_TopoIIA_GyrB"/>
    <property type="match status" value="1"/>
</dbReference>
<evidence type="ECO:0000256" key="4">
    <source>
        <dbReference type="ARBA" id="ARBA00022741"/>
    </source>
</evidence>
<keyword evidence="6 10" id="KW-0460">Magnesium</keyword>
<protein>
    <recommendedName>
        <fullName evidence="10">DNA gyrase subunit B</fullName>
        <ecNumber evidence="10">5.6.2.2</ecNumber>
    </recommendedName>
</protein>
<gene>
    <name evidence="10 12" type="primary">gyrB</name>
    <name evidence="12" type="ORF">EHQ62_12915</name>
</gene>
<dbReference type="InterPro" id="IPR013759">
    <property type="entry name" value="Topo_IIA_B_C"/>
</dbReference>
<feature type="domain" description="Toprim" evidence="11">
    <location>
        <begin position="423"/>
        <end position="538"/>
    </location>
</feature>
<feature type="binding site" evidence="10">
    <location>
        <position position="505"/>
    </location>
    <ligand>
        <name>Mg(2+)</name>
        <dbReference type="ChEBI" id="CHEBI:18420"/>
        <label>2</label>
    </ligand>
</feature>
<evidence type="ECO:0000313" key="13">
    <source>
        <dbReference type="Proteomes" id="UP000297567"/>
    </source>
</evidence>
<dbReference type="NCBIfam" id="TIGR01059">
    <property type="entry name" value="gyrB"/>
    <property type="match status" value="1"/>
</dbReference>
<dbReference type="InterPro" id="IPR013760">
    <property type="entry name" value="Topo_IIA-like_dom_sf"/>
</dbReference>
<dbReference type="SMART" id="SM00433">
    <property type="entry name" value="TOP2c"/>
    <property type="match status" value="1"/>
</dbReference>
<dbReference type="Gene3D" id="3.40.50.670">
    <property type="match status" value="1"/>
</dbReference>
<evidence type="ECO:0000256" key="7">
    <source>
        <dbReference type="ARBA" id="ARBA00023029"/>
    </source>
</evidence>
<evidence type="ECO:0000256" key="1">
    <source>
        <dbReference type="ARBA" id="ARBA00000185"/>
    </source>
</evidence>
<dbReference type="GO" id="GO:0005737">
    <property type="term" value="C:cytoplasm"/>
    <property type="evidence" value="ECO:0007669"/>
    <property type="project" value="UniProtKB-SubCell"/>
</dbReference>
<dbReference type="Pfam" id="PF00986">
    <property type="entry name" value="DNA_gyraseB_C"/>
    <property type="match status" value="1"/>
</dbReference>
<dbReference type="CDD" id="cd00822">
    <property type="entry name" value="TopoII_Trans_DNA_gyrase"/>
    <property type="match status" value="1"/>
</dbReference>
<comment type="similarity">
    <text evidence="2 10">Belongs to the type II topoisomerase GyrB family.</text>
</comment>
<comment type="function">
    <text evidence="10">A type II topoisomerase that negatively supercoils closed circular double-stranded (ds) DNA in an ATP-dependent manner to modulate DNA topology and maintain chromosomes in an underwound state. Negative supercoiling favors strand separation, and DNA replication, transcription, recombination and repair, all of which involve strand separation. Also able to catalyze the interconversion of other topological isomers of dsDNA rings, including catenanes and knotted rings. Type II topoisomerases break and join 2 DNA strands simultaneously in an ATP-dependent manner.</text>
</comment>
<evidence type="ECO:0000256" key="6">
    <source>
        <dbReference type="ARBA" id="ARBA00022842"/>
    </source>
</evidence>
<evidence type="ECO:0000256" key="10">
    <source>
        <dbReference type="HAMAP-Rule" id="MF_01898"/>
    </source>
</evidence>
<feature type="site" description="Interaction with DNA" evidence="10">
    <location>
        <position position="457"/>
    </location>
</feature>
<evidence type="ECO:0000256" key="5">
    <source>
        <dbReference type="ARBA" id="ARBA00022840"/>
    </source>
</evidence>
<dbReference type="Pfam" id="PF00204">
    <property type="entry name" value="DNA_gyraseB"/>
    <property type="match status" value="1"/>
</dbReference>
<comment type="subunit">
    <text evidence="10">Heterotetramer, composed of two GyrA and two GyrB chains. In the heterotetramer, GyrA contains the active site tyrosine that forms a transient covalent intermediate with DNA, while GyrB binds cofactors and catalyzes ATP hydrolysis.</text>
</comment>
<dbReference type="PANTHER" id="PTHR45866">
    <property type="entry name" value="DNA GYRASE/TOPOISOMERASE SUBUNIT B"/>
    <property type="match status" value="1"/>
</dbReference>
<evidence type="ECO:0000256" key="8">
    <source>
        <dbReference type="ARBA" id="ARBA00023125"/>
    </source>
</evidence>
<name>A0A4Z1A1D8_9LEPT</name>
<organism evidence="12 13">
    <name type="scientific">Leptospira jelokensis</name>
    <dbReference type="NCBI Taxonomy" id="2484931"/>
    <lineage>
        <taxon>Bacteria</taxon>
        <taxon>Pseudomonadati</taxon>
        <taxon>Spirochaetota</taxon>
        <taxon>Spirochaetia</taxon>
        <taxon>Leptospirales</taxon>
        <taxon>Leptospiraceae</taxon>
        <taxon>Leptospira</taxon>
    </lineage>
</organism>
<dbReference type="SUPFAM" id="SSF56719">
    <property type="entry name" value="Type II DNA topoisomerase"/>
    <property type="match status" value="1"/>
</dbReference>
<comment type="subcellular location">
    <subcellularLocation>
        <location evidence="10">Cytoplasm</location>
    </subcellularLocation>
</comment>
<reference evidence="12" key="1">
    <citation type="journal article" date="2019" name="PLoS Negl. Trop. Dis.">
        <title>Revisiting the worldwide diversity of Leptospira species in the environment.</title>
        <authorList>
            <person name="Vincent A.T."/>
            <person name="Schiettekatte O."/>
            <person name="Bourhy P."/>
            <person name="Veyrier F.J."/>
            <person name="Picardeau M."/>
        </authorList>
    </citation>
    <scope>NUCLEOTIDE SEQUENCE [LARGE SCALE GENOMIC DNA]</scope>
    <source>
        <strain evidence="12">201702451</strain>
    </source>
</reference>
<keyword evidence="5 10" id="KW-0067">ATP-binding</keyword>
<dbReference type="AlphaFoldDB" id="A0A4Z1A1D8"/>
<feature type="binding site" evidence="10">
    <location>
        <position position="503"/>
    </location>
    <ligand>
        <name>Mg(2+)</name>
        <dbReference type="ChEBI" id="CHEBI:18420"/>
        <label>1</label>
        <note>catalytic</note>
    </ligand>
</feature>
<dbReference type="InterPro" id="IPR018522">
    <property type="entry name" value="TopoIIA_CS"/>
</dbReference>
<dbReference type="EMBL" id="RQGH01000026">
    <property type="protein sequence ID" value="TGL65466.1"/>
    <property type="molecule type" value="Genomic_DNA"/>
</dbReference>
<keyword evidence="4 10" id="KW-0547">Nucleotide-binding</keyword>
<evidence type="ECO:0000313" key="12">
    <source>
        <dbReference type="EMBL" id="TGL65466.1"/>
    </source>
</evidence>
<dbReference type="CDD" id="cd16928">
    <property type="entry name" value="HATPase_GyrB-like"/>
    <property type="match status" value="1"/>
</dbReference>
<dbReference type="PANTHER" id="PTHR45866:SF1">
    <property type="entry name" value="DNA GYRASE SUBUNIT B, MITOCHONDRIAL"/>
    <property type="match status" value="1"/>
</dbReference>
<dbReference type="SMART" id="SM00387">
    <property type="entry name" value="HATPase_c"/>
    <property type="match status" value="1"/>
</dbReference>
<dbReference type="SUPFAM" id="SSF55874">
    <property type="entry name" value="ATPase domain of HSP90 chaperone/DNA topoisomerase II/histidine kinase"/>
    <property type="match status" value="1"/>
</dbReference>
<feature type="binding site" evidence="10">
    <location>
        <position position="429"/>
    </location>
    <ligand>
        <name>Mg(2+)</name>
        <dbReference type="ChEBI" id="CHEBI:18420"/>
        <label>1</label>
        <note>catalytic</note>
    </ligand>
</feature>
<dbReference type="FunFam" id="3.30.565.10:FF:000002">
    <property type="entry name" value="DNA gyrase subunit B"/>
    <property type="match status" value="1"/>
</dbReference>
<dbReference type="NCBIfam" id="NF011501">
    <property type="entry name" value="PRK14939.1"/>
    <property type="match status" value="1"/>
</dbReference>
<comment type="caution">
    <text evidence="12">The sequence shown here is derived from an EMBL/GenBank/DDBJ whole genome shotgun (WGS) entry which is preliminary data.</text>
</comment>
<comment type="miscellaneous">
    <text evidence="10">Few gyrases are as efficient as E.coli at forming negative supercoils. Not all organisms have 2 type II topoisomerases; in organisms with a single type II topoisomerase this enzyme also has to decatenate newly replicated chromosomes.</text>
</comment>
<dbReference type="InterPro" id="IPR001241">
    <property type="entry name" value="Topo_IIA"/>
</dbReference>
<dbReference type="GO" id="GO:0005524">
    <property type="term" value="F:ATP binding"/>
    <property type="evidence" value="ECO:0007669"/>
    <property type="project" value="UniProtKB-UniRule"/>
</dbReference>
<dbReference type="GO" id="GO:0003677">
    <property type="term" value="F:DNA binding"/>
    <property type="evidence" value="ECO:0007669"/>
    <property type="project" value="UniProtKB-KW"/>
</dbReference>
<dbReference type="InterPro" id="IPR006171">
    <property type="entry name" value="TOPRIM_dom"/>
</dbReference>
<dbReference type="InterPro" id="IPR034160">
    <property type="entry name" value="TOPRIM_GyrB"/>
</dbReference>
<feature type="site" description="Interaction with DNA" evidence="10">
    <location>
        <position position="454"/>
    </location>
</feature>
<comment type="catalytic activity">
    <reaction evidence="1 10">
        <text>ATP-dependent breakage, passage and rejoining of double-stranded DNA.</text>
        <dbReference type="EC" id="5.6.2.2"/>
    </reaction>
</comment>
<dbReference type="PRINTS" id="PR00418">
    <property type="entry name" value="TPI2FAMILY"/>
</dbReference>
<dbReference type="GO" id="GO:0006261">
    <property type="term" value="P:DNA-templated DNA replication"/>
    <property type="evidence" value="ECO:0007669"/>
    <property type="project" value="UniProtKB-UniRule"/>
</dbReference>
<evidence type="ECO:0000259" key="11">
    <source>
        <dbReference type="PROSITE" id="PS50880"/>
    </source>
</evidence>
<accession>A0A4Z1A1D8</accession>
<dbReference type="InterPro" id="IPR000565">
    <property type="entry name" value="Topo_IIA_B"/>
</dbReference>
<dbReference type="GO" id="GO:0006265">
    <property type="term" value="P:DNA topological change"/>
    <property type="evidence" value="ECO:0007669"/>
    <property type="project" value="UniProtKB-UniRule"/>
</dbReference>
<dbReference type="OrthoDB" id="9802808at2"/>
<dbReference type="EC" id="5.6.2.2" evidence="10"/>
<dbReference type="PROSITE" id="PS50880">
    <property type="entry name" value="TOPRIM"/>
    <property type="match status" value="1"/>
</dbReference>